<accession>A0AAV6T5U6</accession>
<evidence type="ECO:0000256" key="1">
    <source>
        <dbReference type="SAM" id="MobiDB-lite"/>
    </source>
</evidence>
<sequence length="102" mass="11181">MSGHGLEEVTGDEEREQGPGSWKTGNEKMKANEAPSHTWARADVDPLCPDEQQTRLCSIDSAQSVYVKKRRLGRELYANVAATASRAAEESLYSPNNTAPTM</sequence>
<dbReference type="Proteomes" id="UP000693946">
    <property type="component" value="Linkage Group LG1"/>
</dbReference>
<proteinExistence type="predicted"/>
<dbReference type="EMBL" id="JAGKHQ010000001">
    <property type="protein sequence ID" value="KAG7524918.1"/>
    <property type="molecule type" value="Genomic_DNA"/>
</dbReference>
<evidence type="ECO:0000313" key="3">
    <source>
        <dbReference type="Proteomes" id="UP000693946"/>
    </source>
</evidence>
<evidence type="ECO:0000313" key="2">
    <source>
        <dbReference type="EMBL" id="KAG7524918.1"/>
    </source>
</evidence>
<feature type="region of interest" description="Disordered" evidence="1">
    <location>
        <begin position="1"/>
        <end position="44"/>
    </location>
</feature>
<name>A0AAV6T5U6_SOLSE</name>
<comment type="caution">
    <text evidence="2">The sequence shown here is derived from an EMBL/GenBank/DDBJ whole genome shotgun (WGS) entry which is preliminary data.</text>
</comment>
<keyword evidence="3" id="KW-1185">Reference proteome</keyword>
<dbReference type="AlphaFoldDB" id="A0AAV6T5U6"/>
<gene>
    <name evidence="2" type="ORF">JOB18_019160</name>
</gene>
<organism evidence="2 3">
    <name type="scientific">Solea senegalensis</name>
    <name type="common">Senegalese sole</name>
    <dbReference type="NCBI Taxonomy" id="28829"/>
    <lineage>
        <taxon>Eukaryota</taxon>
        <taxon>Metazoa</taxon>
        <taxon>Chordata</taxon>
        <taxon>Craniata</taxon>
        <taxon>Vertebrata</taxon>
        <taxon>Euteleostomi</taxon>
        <taxon>Actinopterygii</taxon>
        <taxon>Neopterygii</taxon>
        <taxon>Teleostei</taxon>
        <taxon>Neoteleostei</taxon>
        <taxon>Acanthomorphata</taxon>
        <taxon>Carangaria</taxon>
        <taxon>Pleuronectiformes</taxon>
        <taxon>Pleuronectoidei</taxon>
        <taxon>Soleidae</taxon>
        <taxon>Solea</taxon>
    </lineage>
</organism>
<reference evidence="2 3" key="1">
    <citation type="journal article" date="2021" name="Sci. Rep.">
        <title>Chromosome anchoring in Senegalese sole (Solea senegalensis) reveals sex-associated markers and genome rearrangements in flatfish.</title>
        <authorList>
            <person name="Guerrero-Cozar I."/>
            <person name="Gomez-Garrido J."/>
            <person name="Berbel C."/>
            <person name="Martinez-Blanch J.F."/>
            <person name="Alioto T."/>
            <person name="Claros M.G."/>
            <person name="Gagnaire P.A."/>
            <person name="Manchado M."/>
        </authorList>
    </citation>
    <scope>NUCLEOTIDE SEQUENCE [LARGE SCALE GENOMIC DNA]</scope>
    <source>
        <strain evidence="2">Sse05_10M</strain>
    </source>
</reference>
<protein>
    <submittedName>
        <fullName evidence="2">Uncharacterized protein</fullName>
    </submittedName>
</protein>